<dbReference type="Proteomes" id="UP000012960">
    <property type="component" value="Unplaced"/>
</dbReference>
<evidence type="ECO:0000313" key="1">
    <source>
        <dbReference type="EMBL" id="CAG1860620.1"/>
    </source>
</evidence>
<organism evidence="2 3">
    <name type="scientific">Musa acuminata subsp. malaccensis</name>
    <name type="common">Wild banana</name>
    <name type="synonym">Musa malaccensis</name>
    <dbReference type="NCBI Taxonomy" id="214687"/>
    <lineage>
        <taxon>Eukaryota</taxon>
        <taxon>Viridiplantae</taxon>
        <taxon>Streptophyta</taxon>
        <taxon>Embryophyta</taxon>
        <taxon>Tracheophyta</taxon>
        <taxon>Spermatophyta</taxon>
        <taxon>Magnoliopsida</taxon>
        <taxon>Liliopsida</taxon>
        <taxon>Zingiberales</taxon>
        <taxon>Musaceae</taxon>
        <taxon>Musa</taxon>
    </lineage>
</organism>
<gene>
    <name evidence="1" type="ORF">GSMUA_55140.1</name>
</gene>
<evidence type="ECO:0000313" key="3">
    <source>
        <dbReference type="Proteomes" id="UP000012960"/>
    </source>
</evidence>
<evidence type="ECO:0000313" key="2">
    <source>
        <dbReference type="EnsemblPlants" id="Ma00_p00870.1"/>
    </source>
</evidence>
<accession>A0A804HM34</accession>
<proteinExistence type="predicted"/>
<name>A0A804HM34_MUSAM</name>
<dbReference type="InParanoid" id="A0A804HM34"/>
<dbReference type="EMBL" id="HG996467">
    <property type="protein sequence ID" value="CAG1860620.1"/>
    <property type="molecule type" value="Genomic_DNA"/>
</dbReference>
<dbReference type="EnsemblPlants" id="Ma00_t00870.1">
    <property type="protein sequence ID" value="Ma00_p00870.1"/>
    <property type="gene ID" value="Ma00_g00870"/>
</dbReference>
<dbReference type="Gramene" id="Ma00_t00870.1">
    <property type="protein sequence ID" value="Ma00_p00870.1"/>
    <property type="gene ID" value="Ma00_g00870"/>
</dbReference>
<dbReference type="AlphaFoldDB" id="A0A804HM34"/>
<reference evidence="1" key="1">
    <citation type="submission" date="2021-03" db="EMBL/GenBank/DDBJ databases">
        <authorList>
            <consortium name="Genoscope - CEA"/>
            <person name="William W."/>
        </authorList>
    </citation>
    <scope>NUCLEOTIDE SEQUENCE</scope>
    <source>
        <strain evidence="1">Doubled-haploid Pahang</strain>
    </source>
</reference>
<keyword evidence="3" id="KW-1185">Reference proteome</keyword>
<sequence>MKQGNRGCMHLVSCKLEERERHPITSSEKHVLYPIEINDVAPDTKDKDSILESELFFMLGRHF</sequence>
<protein>
    <submittedName>
        <fullName evidence="1">(wild Malaysian banana) hypothetical protein</fullName>
    </submittedName>
</protein>
<reference evidence="2" key="2">
    <citation type="submission" date="2021-05" db="UniProtKB">
        <authorList>
            <consortium name="EnsemblPlants"/>
        </authorList>
    </citation>
    <scope>IDENTIFICATION</scope>
    <source>
        <strain evidence="2">subsp. malaccensis</strain>
    </source>
</reference>